<keyword evidence="1" id="KW-0812">Transmembrane</keyword>
<dbReference type="SUPFAM" id="SSF50494">
    <property type="entry name" value="Trypsin-like serine proteases"/>
    <property type="match status" value="1"/>
</dbReference>
<dbReference type="Gene3D" id="2.40.10.120">
    <property type="match status" value="1"/>
</dbReference>
<keyword evidence="2" id="KW-0808">Transferase</keyword>
<gene>
    <name evidence="2" type="ORF">HELGO_WM14978</name>
</gene>
<feature type="transmembrane region" description="Helical" evidence="1">
    <location>
        <begin position="217"/>
        <end position="236"/>
    </location>
</feature>
<organism evidence="2">
    <name type="scientific">uncultured Sulfurovum sp</name>
    <dbReference type="NCBI Taxonomy" id="269237"/>
    <lineage>
        <taxon>Bacteria</taxon>
        <taxon>Pseudomonadati</taxon>
        <taxon>Campylobacterota</taxon>
        <taxon>Epsilonproteobacteria</taxon>
        <taxon>Campylobacterales</taxon>
        <taxon>Sulfurovaceae</taxon>
        <taxon>Sulfurovum</taxon>
        <taxon>environmental samples</taxon>
    </lineage>
</organism>
<dbReference type="GO" id="GO:0016301">
    <property type="term" value="F:kinase activity"/>
    <property type="evidence" value="ECO:0007669"/>
    <property type="project" value="UniProtKB-KW"/>
</dbReference>
<dbReference type="InterPro" id="IPR009003">
    <property type="entry name" value="Peptidase_S1_PA"/>
</dbReference>
<proteinExistence type="predicted"/>
<keyword evidence="1" id="KW-1133">Transmembrane helix</keyword>
<reference evidence="2" key="1">
    <citation type="submission" date="2020-01" db="EMBL/GenBank/DDBJ databases">
        <authorList>
            <person name="Meier V. D."/>
            <person name="Meier V D."/>
        </authorList>
    </citation>
    <scope>NUCLEOTIDE SEQUENCE</scope>
    <source>
        <strain evidence="2">HLG_WM_MAG_03</strain>
    </source>
</reference>
<evidence type="ECO:0000256" key="1">
    <source>
        <dbReference type="SAM" id="Phobius"/>
    </source>
</evidence>
<name>A0A6S6SX02_9BACT</name>
<dbReference type="Pfam" id="PF13365">
    <property type="entry name" value="Trypsin_2"/>
    <property type="match status" value="1"/>
</dbReference>
<dbReference type="AlphaFoldDB" id="A0A6S6SX02"/>
<dbReference type="EMBL" id="CACVAR010000168">
    <property type="protein sequence ID" value="CAA6807828.1"/>
    <property type="molecule type" value="Genomic_DNA"/>
</dbReference>
<protein>
    <submittedName>
        <fullName evidence="2">Serine/threonine kinase</fullName>
    </submittedName>
</protein>
<keyword evidence="2" id="KW-0418">Kinase</keyword>
<evidence type="ECO:0000313" key="2">
    <source>
        <dbReference type="EMBL" id="CAA6807828.1"/>
    </source>
</evidence>
<keyword evidence="1" id="KW-0472">Membrane</keyword>
<accession>A0A6S6SX02</accession>
<sequence length="421" mass="48323">MKNSVVKIESQNEENRAFGTGFVVDVDPKGVYIVTCQHVIDDVVIPMVENRVAKILTLDDTGIDMAVLFVPTLKLKALPLQIEECNSLAVDVIGFSTFNKKSVTQKKHINAQLFEESMELFPEGKPSYKARQITADSRFQFYNGNSGSPVICKKSNRVIAMISNKEGSGIAYAVDIINLQKVWHDMPFELLVPIENISGLLDEAQASWLQKIPFKKYFFYFILMLLSVVIFETSLYKIEEDKLYSLAIEVNLLRADWENIKTHPYPEVAKKNLFQKSDSLREKLEDIDEDYLSFKSKVFKYEKISYVYAVGSHVSAEKNKRIRFANKSLHASNMALENLLEVEDTFWKKEHEFENKINLVKMMSYAIMIKEGNLTAVEVAKGFFCDEVKEYYEDKDYRGVDKSIDVIDWLKNQSISDSSCE</sequence>